<dbReference type="GO" id="GO:0042802">
    <property type="term" value="F:identical protein binding"/>
    <property type="evidence" value="ECO:0007669"/>
    <property type="project" value="TreeGrafter"/>
</dbReference>
<comment type="caution">
    <text evidence="3">The sequence shown here is derived from an EMBL/GenBank/DDBJ whole genome shotgun (WGS) entry which is preliminary data.</text>
</comment>
<dbReference type="CDD" id="cd16935">
    <property type="entry name" value="HATPase_AgrC-ComD-like"/>
    <property type="match status" value="1"/>
</dbReference>
<sequence length="439" mass="49739">MIEILRPIFEMLVVIPGMLLAYLPVHSYLNQDPRNLFAWLSPLLIGISVVGGSLSYALHISTAWIIFTVILLSMFIYIKTLCVSMWKSGSVFLAIVAVFACINSLSRAFNASMIAETLPTGNEMWFCFGAGLLYNLLCWICVGAVWYPATHAARDLIEDDNLPVTWKIFWVLPLVFIGLNLFMIPKYRETLYTHRVLQGYIIISLILLALLGLFYAMLLIIANSLNRNTKLQQENQFLAMQQSRYDNLKSAIEETKHARHDLRHHFTRLFAMAEDGDLEKMKTYILAAQESVPDLDMHFSDNRAVDSIIGHYCTLARREGIPFLSKIDLPDRLPVDEVDLCLVLSNLLENALEASLRIDAGKRQIIIETYMHSEHLVLIHIENAFDGNIKEKDGVFKSSKRKGNGVGIQSVRRIAEKNGGGSSFEYNDVTFTVNVMLRD</sequence>
<evidence type="ECO:0000259" key="2">
    <source>
        <dbReference type="Pfam" id="PF14501"/>
    </source>
</evidence>
<feature type="transmembrane region" description="Helical" evidence="1">
    <location>
        <begin position="92"/>
        <end position="113"/>
    </location>
</feature>
<keyword evidence="1" id="KW-0812">Transmembrane</keyword>
<keyword evidence="3" id="KW-0808">Transferase</keyword>
<keyword evidence="3" id="KW-0418">Kinase</keyword>
<dbReference type="PANTHER" id="PTHR40448:SF1">
    <property type="entry name" value="TWO-COMPONENT SENSOR HISTIDINE KINASE"/>
    <property type="match status" value="1"/>
</dbReference>
<proteinExistence type="predicted"/>
<gene>
    <name evidence="3" type="ORF">IAC96_14200</name>
</gene>
<evidence type="ECO:0000256" key="1">
    <source>
        <dbReference type="SAM" id="Phobius"/>
    </source>
</evidence>
<protein>
    <submittedName>
        <fullName evidence="3">Sensor histidine kinase</fullName>
    </submittedName>
</protein>
<evidence type="ECO:0000313" key="4">
    <source>
        <dbReference type="Proteomes" id="UP000824201"/>
    </source>
</evidence>
<dbReference type="Gene3D" id="3.30.565.10">
    <property type="entry name" value="Histidine kinase-like ATPase, C-terminal domain"/>
    <property type="match status" value="1"/>
</dbReference>
<dbReference type="AlphaFoldDB" id="A0A9D1JEB9"/>
<feature type="domain" description="Sensor histidine kinase NatK-like C-terminal" evidence="2">
    <location>
        <begin position="338"/>
        <end position="437"/>
    </location>
</feature>
<reference evidence="3" key="1">
    <citation type="submission" date="2020-10" db="EMBL/GenBank/DDBJ databases">
        <authorList>
            <person name="Gilroy R."/>
        </authorList>
    </citation>
    <scope>NUCLEOTIDE SEQUENCE</scope>
    <source>
        <strain evidence="3">ChiW13-3771</strain>
    </source>
</reference>
<feature type="transmembrane region" description="Helical" evidence="1">
    <location>
        <begin position="37"/>
        <end position="57"/>
    </location>
</feature>
<reference evidence="3" key="2">
    <citation type="journal article" date="2021" name="PeerJ">
        <title>Extensive microbial diversity within the chicken gut microbiome revealed by metagenomics and culture.</title>
        <authorList>
            <person name="Gilroy R."/>
            <person name="Ravi A."/>
            <person name="Getino M."/>
            <person name="Pursley I."/>
            <person name="Horton D.L."/>
            <person name="Alikhan N.F."/>
            <person name="Baker D."/>
            <person name="Gharbi K."/>
            <person name="Hall N."/>
            <person name="Watson M."/>
            <person name="Adriaenssens E.M."/>
            <person name="Foster-Nyarko E."/>
            <person name="Jarju S."/>
            <person name="Secka A."/>
            <person name="Antonio M."/>
            <person name="Oren A."/>
            <person name="Chaudhuri R.R."/>
            <person name="La Ragione R."/>
            <person name="Hildebrand F."/>
            <person name="Pallen M.J."/>
        </authorList>
    </citation>
    <scope>NUCLEOTIDE SEQUENCE</scope>
    <source>
        <strain evidence="3">ChiW13-3771</strain>
    </source>
</reference>
<keyword evidence="1" id="KW-1133">Transmembrane helix</keyword>
<dbReference type="Pfam" id="PF14501">
    <property type="entry name" value="HATPase_c_5"/>
    <property type="match status" value="1"/>
</dbReference>
<dbReference type="InterPro" id="IPR036890">
    <property type="entry name" value="HATPase_C_sf"/>
</dbReference>
<feature type="transmembrane region" description="Helical" evidence="1">
    <location>
        <begin position="199"/>
        <end position="222"/>
    </location>
</feature>
<feature type="transmembrane region" description="Helical" evidence="1">
    <location>
        <begin position="7"/>
        <end position="25"/>
    </location>
</feature>
<feature type="transmembrane region" description="Helical" evidence="1">
    <location>
        <begin position="64"/>
        <end position="86"/>
    </location>
</feature>
<feature type="transmembrane region" description="Helical" evidence="1">
    <location>
        <begin position="125"/>
        <end position="148"/>
    </location>
</feature>
<keyword evidence="1" id="KW-0472">Membrane</keyword>
<dbReference type="PANTHER" id="PTHR40448">
    <property type="entry name" value="TWO-COMPONENT SENSOR HISTIDINE KINASE"/>
    <property type="match status" value="1"/>
</dbReference>
<dbReference type="Proteomes" id="UP000824201">
    <property type="component" value="Unassembled WGS sequence"/>
</dbReference>
<dbReference type="SUPFAM" id="SSF55874">
    <property type="entry name" value="ATPase domain of HSP90 chaperone/DNA topoisomerase II/histidine kinase"/>
    <property type="match status" value="1"/>
</dbReference>
<accession>A0A9D1JEB9</accession>
<dbReference type="GO" id="GO:0016301">
    <property type="term" value="F:kinase activity"/>
    <property type="evidence" value="ECO:0007669"/>
    <property type="project" value="UniProtKB-KW"/>
</dbReference>
<organism evidence="3 4">
    <name type="scientific">Candidatus Fimimorpha faecalis</name>
    <dbReference type="NCBI Taxonomy" id="2840824"/>
    <lineage>
        <taxon>Bacteria</taxon>
        <taxon>Bacillati</taxon>
        <taxon>Bacillota</taxon>
        <taxon>Clostridia</taxon>
        <taxon>Eubacteriales</taxon>
        <taxon>Candidatus Fimimorpha</taxon>
    </lineage>
</organism>
<dbReference type="EMBL" id="DVHN01000198">
    <property type="protein sequence ID" value="HIR90092.1"/>
    <property type="molecule type" value="Genomic_DNA"/>
</dbReference>
<dbReference type="InterPro" id="IPR032834">
    <property type="entry name" value="NatK-like_C"/>
</dbReference>
<evidence type="ECO:0000313" key="3">
    <source>
        <dbReference type="EMBL" id="HIR90092.1"/>
    </source>
</evidence>
<name>A0A9D1JEB9_9FIRM</name>
<feature type="transmembrane region" description="Helical" evidence="1">
    <location>
        <begin position="168"/>
        <end position="187"/>
    </location>
</feature>